<dbReference type="Pfam" id="PF05901">
    <property type="entry name" value="Excalibur"/>
    <property type="match status" value="1"/>
</dbReference>
<organism evidence="3 4">
    <name type="scientific">Neisseria zoodegmatis</name>
    <dbReference type="NCBI Taxonomy" id="326523"/>
    <lineage>
        <taxon>Bacteria</taxon>
        <taxon>Pseudomonadati</taxon>
        <taxon>Pseudomonadota</taxon>
        <taxon>Betaproteobacteria</taxon>
        <taxon>Neisseriales</taxon>
        <taxon>Neisseriaceae</taxon>
        <taxon>Neisseria</taxon>
    </lineage>
</organism>
<protein>
    <recommendedName>
        <fullName evidence="2">Excalibur calcium-binding domain-containing protein</fullName>
    </recommendedName>
</protein>
<evidence type="ECO:0000313" key="4">
    <source>
        <dbReference type="Proteomes" id="UP000254055"/>
    </source>
</evidence>
<accession>A0A378WI93</accession>
<evidence type="ECO:0000256" key="1">
    <source>
        <dbReference type="SAM" id="SignalP"/>
    </source>
</evidence>
<sequence length="79" mass="8522">MKNIYLALLTTSLALVPSSAFAAKKCADFKTQKEAQAHYEKLKRSGQTGWKSLDRDGDGRACDCNAGGSGKNCPGKRKK</sequence>
<gene>
    <name evidence="3" type="ORF">NCTC12229_00736</name>
</gene>
<dbReference type="OrthoDB" id="9805504at2"/>
<keyword evidence="1" id="KW-0732">Signal</keyword>
<proteinExistence type="predicted"/>
<dbReference type="RefSeq" id="WP_115133580.1">
    <property type="nucleotide sequence ID" value="NZ_UGRS01000001.1"/>
</dbReference>
<evidence type="ECO:0000313" key="3">
    <source>
        <dbReference type="EMBL" id="SUA36321.1"/>
    </source>
</evidence>
<reference evidence="3 4" key="1">
    <citation type="submission" date="2018-06" db="EMBL/GenBank/DDBJ databases">
        <authorList>
            <consortium name="Pathogen Informatics"/>
            <person name="Doyle S."/>
        </authorList>
    </citation>
    <scope>NUCLEOTIDE SEQUENCE [LARGE SCALE GENOMIC DNA]</scope>
    <source>
        <strain evidence="3 4">NCTC12229</strain>
    </source>
</reference>
<feature type="signal peptide" evidence="1">
    <location>
        <begin position="1"/>
        <end position="22"/>
    </location>
</feature>
<feature type="chain" id="PRO_5016886791" description="Excalibur calcium-binding domain-containing protein" evidence="1">
    <location>
        <begin position="23"/>
        <end position="79"/>
    </location>
</feature>
<dbReference type="Proteomes" id="UP000254055">
    <property type="component" value="Unassembled WGS sequence"/>
</dbReference>
<dbReference type="EMBL" id="UGRS01000001">
    <property type="protein sequence ID" value="SUA36321.1"/>
    <property type="molecule type" value="Genomic_DNA"/>
</dbReference>
<dbReference type="AlphaFoldDB" id="A0A378WI93"/>
<name>A0A378WI93_9NEIS</name>
<feature type="domain" description="Excalibur calcium-binding" evidence="2">
    <location>
        <begin position="22"/>
        <end position="63"/>
    </location>
</feature>
<dbReference type="SMART" id="SM00894">
    <property type="entry name" value="Excalibur"/>
    <property type="match status" value="1"/>
</dbReference>
<evidence type="ECO:0000259" key="2">
    <source>
        <dbReference type="SMART" id="SM00894"/>
    </source>
</evidence>
<dbReference type="InterPro" id="IPR008613">
    <property type="entry name" value="Excalibur_Ca-bd_domain"/>
</dbReference>